<evidence type="ECO:0000256" key="3">
    <source>
        <dbReference type="ARBA" id="ARBA00022553"/>
    </source>
</evidence>
<evidence type="ECO:0000259" key="4">
    <source>
        <dbReference type="PROSITE" id="PS50109"/>
    </source>
</evidence>
<dbReference type="GO" id="GO:0000155">
    <property type="term" value="F:phosphorelay sensor kinase activity"/>
    <property type="evidence" value="ECO:0007669"/>
    <property type="project" value="InterPro"/>
</dbReference>
<dbReference type="InterPro" id="IPR004358">
    <property type="entry name" value="Sig_transdc_His_kin-like_C"/>
</dbReference>
<evidence type="ECO:0000256" key="2">
    <source>
        <dbReference type="ARBA" id="ARBA00012438"/>
    </source>
</evidence>
<dbReference type="Pfam" id="PF02518">
    <property type="entry name" value="HATPase_c"/>
    <property type="match status" value="1"/>
</dbReference>
<dbReference type="PROSITE" id="PS50109">
    <property type="entry name" value="HIS_KIN"/>
    <property type="match status" value="1"/>
</dbReference>
<dbReference type="PRINTS" id="PR00344">
    <property type="entry name" value="BCTRLSENSOR"/>
</dbReference>
<dbReference type="Pfam" id="PF00512">
    <property type="entry name" value="HisKA"/>
    <property type="match status" value="1"/>
</dbReference>
<dbReference type="SMART" id="SM00387">
    <property type="entry name" value="HATPase_c"/>
    <property type="match status" value="1"/>
</dbReference>
<keyword evidence="3" id="KW-0597">Phosphoprotein</keyword>
<dbReference type="EMBL" id="DTHG01000037">
    <property type="protein sequence ID" value="HGW91541.1"/>
    <property type="molecule type" value="Genomic_DNA"/>
</dbReference>
<dbReference type="InterPro" id="IPR003594">
    <property type="entry name" value="HATPase_dom"/>
</dbReference>
<feature type="domain" description="Histidine kinase" evidence="4">
    <location>
        <begin position="11"/>
        <end position="215"/>
    </location>
</feature>
<protein>
    <recommendedName>
        <fullName evidence="2">histidine kinase</fullName>
        <ecNumber evidence="2">2.7.13.3</ecNumber>
    </recommendedName>
</protein>
<organism evidence="5">
    <name type="scientific">candidate division WOR-3 bacterium</name>
    <dbReference type="NCBI Taxonomy" id="2052148"/>
    <lineage>
        <taxon>Bacteria</taxon>
        <taxon>Bacteria division WOR-3</taxon>
    </lineage>
</organism>
<gene>
    <name evidence="5" type="ORF">ENV67_03250</name>
</gene>
<dbReference type="InterPro" id="IPR005467">
    <property type="entry name" value="His_kinase_dom"/>
</dbReference>
<reference evidence="5" key="1">
    <citation type="journal article" date="2020" name="mSystems">
        <title>Genome- and Community-Level Interaction Insights into Carbon Utilization and Element Cycling Functions of Hydrothermarchaeota in Hydrothermal Sediment.</title>
        <authorList>
            <person name="Zhou Z."/>
            <person name="Liu Y."/>
            <person name="Xu W."/>
            <person name="Pan J."/>
            <person name="Luo Z.H."/>
            <person name="Li M."/>
        </authorList>
    </citation>
    <scope>NUCLEOTIDE SEQUENCE [LARGE SCALE GENOMIC DNA]</scope>
    <source>
        <strain evidence="5">SpSt-780</strain>
    </source>
</reference>
<dbReference type="InterPro" id="IPR003661">
    <property type="entry name" value="HisK_dim/P_dom"/>
</dbReference>
<dbReference type="Gene3D" id="3.30.565.10">
    <property type="entry name" value="Histidine kinase-like ATPase, C-terminal domain"/>
    <property type="match status" value="1"/>
</dbReference>
<dbReference type="EC" id="2.7.13.3" evidence="2"/>
<sequence>MKIDVNECLFITAHEIKNSLSGIIMGLRRIKDDVKDKEFMELLIEEAERLFLISNDSLTLSKPLKLNLSNVGIKEVLFDVLNILNDDIKKKNINVLILFPDDFPPVLCDREKFKTVFTNLLVNAIHHTPEGKNIRITGNKLKENLVSITFEDEGEGIDLENPRNIFYKFYTKRKDGTGLGLAIVHKIIYEHFGRIDVESEKDKGTRFIITIPTDFHFIERRSLKDRRTGIDRRKR</sequence>
<dbReference type="CDD" id="cd00082">
    <property type="entry name" value="HisKA"/>
    <property type="match status" value="1"/>
</dbReference>
<dbReference type="PANTHER" id="PTHR43547:SF2">
    <property type="entry name" value="HYBRID SIGNAL TRANSDUCTION HISTIDINE KINASE C"/>
    <property type="match status" value="1"/>
</dbReference>
<dbReference type="AlphaFoldDB" id="A0A7C4Y4P2"/>
<dbReference type="SUPFAM" id="SSF47384">
    <property type="entry name" value="Homodimeric domain of signal transducing histidine kinase"/>
    <property type="match status" value="1"/>
</dbReference>
<dbReference type="PANTHER" id="PTHR43547">
    <property type="entry name" value="TWO-COMPONENT HISTIDINE KINASE"/>
    <property type="match status" value="1"/>
</dbReference>
<dbReference type="InterPro" id="IPR036097">
    <property type="entry name" value="HisK_dim/P_sf"/>
</dbReference>
<evidence type="ECO:0000256" key="1">
    <source>
        <dbReference type="ARBA" id="ARBA00000085"/>
    </source>
</evidence>
<dbReference type="InterPro" id="IPR036890">
    <property type="entry name" value="HATPase_C_sf"/>
</dbReference>
<evidence type="ECO:0000313" key="5">
    <source>
        <dbReference type="EMBL" id="HGW91541.1"/>
    </source>
</evidence>
<name>A0A7C4Y4P2_UNCW3</name>
<accession>A0A7C4Y4P2</accession>
<dbReference type="Gene3D" id="1.10.287.130">
    <property type="match status" value="1"/>
</dbReference>
<dbReference type="SUPFAM" id="SSF55874">
    <property type="entry name" value="ATPase domain of HSP90 chaperone/DNA topoisomerase II/histidine kinase"/>
    <property type="match status" value="1"/>
</dbReference>
<comment type="catalytic activity">
    <reaction evidence="1">
        <text>ATP + protein L-histidine = ADP + protein N-phospho-L-histidine.</text>
        <dbReference type="EC" id="2.7.13.3"/>
    </reaction>
</comment>
<comment type="caution">
    <text evidence="5">The sequence shown here is derived from an EMBL/GenBank/DDBJ whole genome shotgun (WGS) entry which is preliminary data.</text>
</comment>
<proteinExistence type="predicted"/>